<organism evidence="12">
    <name type="scientific">Cacopsylla melanoneura</name>
    <dbReference type="NCBI Taxonomy" id="428564"/>
    <lineage>
        <taxon>Eukaryota</taxon>
        <taxon>Metazoa</taxon>
        <taxon>Ecdysozoa</taxon>
        <taxon>Arthropoda</taxon>
        <taxon>Hexapoda</taxon>
        <taxon>Insecta</taxon>
        <taxon>Pterygota</taxon>
        <taxon>Neoptera</taxon>
        <taxon>Paraneoptera</taxon>
        <taxon>Hemiptera</taxon>
        <taxon>Sternorrhyncha</taxon>
        <taxon>Psylloidea</taxon>
        <taxon>Psyllidae</taxon>
        <taxon>Psyllinae</taxon>
        <taxon>Cacopsylla</taxon>
    </lineage>
</organism>
<keyword evidence="8 12" id="KW-0675">Receptor</keyword>
<dbReference type="GO" id="GO:0035237">
    <property type="term" value="F:corazonin receptor activity"/>
    <property type="evidence" value="ECO:0007669"/>
    <property type="project" value="TreeGrafter"/>
</dbReference>
<keyword evidence="5 10" id="KW-1133">Transmembrane helix</keyword>
<feature type="transmembrane region" description="Helical" evidence="10">
    <location>
        <begin position="303"/>
        <end position="321"/>
    </location>
</feature>
<keyword evidence="4 10" id="KW-0812">Transmembrane</keyword>
<feature type="transmembrane region" description="Helical" evidence="10">
    <location>
        <begin position="154"/>
        <end position="174"/>
    </location>
</feature>
<keyword evidence="6" id="KW-0297">G-protein coupled receptor</keyword>
<feature type="domain" description="G-protein coupled receptors family 1 profile" evidence="11">
    <location>
        <begin position="51"/>
        <end position="318"/>
    </location>
</feature>
<dbReference type="EMBL" id="HBUF01079398">
    <property type="protein sequence ID" value="CAG6632336.1"/>
    <property type="molecule type" value="Transcribed_RNA"/>
</dbReference>
<sequence>MNHKVTILIPAALSNSSCSHPRYATSGPPITWGSVTEATIVLLLTVGICGANILVIIVINTRRYSKYIHSQPRYLLTCLASNDLAVGLLVTSVAFLPALLRCWPYSDIICQIQALLRGALTQQSAMILIYMAVDRYTCMLHPVKYHKHASKKGCMFLISLTLVCSLSVFASLVLPRNGYYHNSTGLLACDPFYPRPSFRILAACLFYFPTTMLLMYCYGSAFHVNRLRLRRSVVSSIVTGQEDCAGSTIERMVINERRLSTIASRTMASMSLGFIVMVTPWTIQEVVAACTGSKLPPGLDFTITWLALSNSFWNPFLYWLLNSNFRRISRELFLTKILGKELGKHHPYPSEHHHPHVCCPSGLPSTSRLEMELEGASNEKFWGDILERTVSSNSLQALQRVYPPPHHSMTLPHHFNMTSSYHMPPRHSMSLPSPPEYPRMHQPHCAVPGH</sequence>
<evidence type="ECO:0000256" key="2">
    <source>
        <dbReference type="ARBA" id="ARBA00010663"/>
    </source>
</evidence>
<dbReference type="CDD" id="cd00637">
    <property type="entry name" value="7tm_classA_rhodopsin-like"/>
    <property type="match status" value="1"/>
</dbReference>
<dbReference type="PANTHER" id="PTHR24230">
    <property type="entry name" value="G-PROTEIN COUPLED RECEPTOR"/>
    <property type="match status" value="1"/>
</dbReference>
<evidence type="ECO:0000256" key="10">
    <source>
        <dbReference type="SAM" id="Phobius"/>
    </source>
</evidence>
<evidence type="ECO:0000259" key="11">
    <source>
        <dbReference type="PROSITE" id="PS50262"/>
    </source>
</evidence>
<comment type="similarity">
    <text evidence="2">Belongs to the G-protein coupled receptor 1 family.</text>
</comment>
<feature type="transmembrane region" description="Helical" evidence="10">
    <location>
        <begin position="112"/>
        <end position="133"/>
    </location>
</feature>
<name>A0A8D9ARY7_9HEMI</name>
<dbReference type="PROSITE" id="PS50262">
    <property type="entry name" value="G_PROTEIN_RECEP_F1_2"/>
    <property type="match status" value="1"/>
</dbReference>
<evidence type="ECO:0000256" key="6">
    <source>
        <dbReference type="ARBA" id="ARBA00023040"/>
    </source>
</evidence>
<feature type="transmembrane region" description="Helical" evidence="10">
    <location>
        <begin position="74"/>
        <end position="100"/>
    </location>
</feature>
<dbReference type="EMBL" id="HBUF01350047">
    <property type="protein sequence ID" value="CAG6713008.1"/>
    <property type="molecule type" value="Transcribed_RNA"/>
</dbReference>
<evidence type="ECO:0000256" key="1">
    <source>
        <dbReference type="ARBA" id="ARBA00004651"/>
    </source>
</evidence>
<evidence type="ECO:0000313" key="12">
    <source>
        <dbReference type="EMBL" id="CAG6770117.1"/>
    </source>
</evidence>
<dbReference type="InterPro" id="IPR000276">
    <property type="entry name" value="GPCR_Rhodpsn"/>
</dbReference>
<keyword evidence="3" id="KW-1003">Cell membrane</keyword>
<feature type="transmembrane region" description="Helical" evidence="10">
    <location>
        <begin position="40"/>
        <end position="62"/>
    </location>
</feature>
<evidence type="ECO:0000256" key="8">
    <source>
        <dbReference type="ARBA" id="ARBA00023170"/>
    </source>
</evidence>
<dbReference type="FunFam" id="1.20.1070.10:FF:000354">
    <property type="entry name" value="5-hydroxytryptamine receptor 1A"/>
    <property type="match status" value="1"/>
</dbReference>
<dbReference type="PANTHER" id="PTHR24230:SF141">
    <property type="entry name" value="G-PROTEIN COUPLED RECEPTORS FAMILY 1 PROFILE DOMAIN-CONTAINING PROTEIN"/>
    <property type="match status" value="1"/>
</dbReference>
<keyword evidence="9" id="KW-0807">Transducer</keyword>
<dbReference type="EMBL" id="HBUF01580677">
    <property type="protein sequence ID" value="CAG6770117.1"/>
    <property type="molecule type" value="Transcribed_RNA"/>
</dbReference>
<evidence type="ECO:0000256" key="9">
    <source>
        <dbReference type="ARBA" id="ARBA00023224"/>
    </source>
</evidence>
<evidence type="ECO:0000256" key="4">
    <source>
        <dbReference type="ARBA" id="ARBA00022692"/>
    </source>
</evidence>
<dbReference type="Gene3D" id="1.20.1070.10">
    <property type="entry name" value="Rhodopsin 7-helix transmembrane proteins"/>
    <property type="match status" value="1"/>
</dbReference>
<dbReference type="InterPro" id="IPR017452">
    <property type="entry name" value="GPCR_Rhodpsn_7TM"/>
</dbReference>
<protein>
    <submittedName>
        <fullName evidence="12">Trace amine-associated receptor 1</fullName>
    </submittedName>
</protein>
<dbReference type="AlphaFoldDB" id="A0A8D9ARY7"/>
<keyword evidence="7 10" id="KW-0472">Membrane</keyword>
<comment type="subcellular location">
    <subcellularLocation>
        <location evidence="1">Cell membrane</location>
        <topology evidence="1">Multi-pass membrane protein</topology>
    </subcellularLocation>
</comment>
<proteinExistence type="inferred from homology"/>
<dbReference type="EMBL" id="HBUF01580676">
    <property type="protein sequence ID" value="CAG6770115.1"/>
    <property type="molecule type" value="Transcribed_RNA"/>
</dbReference>
<dbReference type="EMBL" id="HBUF01079400">
    <property type="protein sequence ID" value="CAG6632340.1"/>
    <property type="molecule type" value="Transcribed_RNA"/>
</dbReference>
<evidence type="ECO:0000256" key="5">
    <source>
        <dbReference type="ARBA" id="ARBA00022989"/>
    </source>
</evidence>
<reference evidence="12" key="1">
    <citation type="submission" date="2021-05" db="EMBL/GenBank/DDBJ databases">
        <authorList>
            <person name="Alioto T."/>
            <person name="Alioto T."/>
            <person name="Gomez Garrido J."/>
        </authorList>
    </citation>
    <scope>NUCLEOTIDE SEQUENCE</scope>
</reference>
<dbReference type="Pfam" id="PF00001">
    <property type="entry name" value="7tm_1"/>
    <property type="match status" value="1"/>
</dbReference>
<dbReference type="PRINTS" id="PR00237">
    <property type="entry name" value="GPCRRHODOPSN"/>
</dbReference>
<feature type="transmembrane region" description="Helical" evidence="10">
    <location>
        <begin position="200"/>
        <end position="221"/>
    </location>
</feature>
<evidence type="ECO:0000256" key="3">
    <source>
        <dbReference type="ARBA" id="ARBA00022475"/>
    </source>
</evidence>
<dbReference type="EMBL" id="HBUF01079399">
    <property type="protein sequence ID" value="CAG6632338.1"/>
    <property type="molecule type" value="Transcribed_RNA"/>
</dbReference>
<accession>A0A8D9ARY7</accession>
<dbReference type="SUPFAM" id="SSF81321">
    <property type="entry name" value="Family A G protein-coupled receptor-like"/>
    <property type="match status" value="1"/>
</dbReference>
<dbReference type="GO" id="GO:0005886">
    <property type="term" value="C:plasma membrane"/>
    <property type="evidence" value="ECO:0007669"/>
    <property type="project" value="UniProtKB-SubCell"/>
</dbReference>
<dbReference type="EMBL" id="HBUF01350046">
    <property type="protein sequence ID" value="CAG6713006.1"/>
    <property type="molecule type" value="Transcribed_RNA"/>
</dbReference>
<evidence type="ECO:0000256" key="7">
    <source>
        <dbReference type="ARBA" id="ARBA00023136"/>
    </source>
</evidence>
<feature type="transmembrane region" description="Helical" evidence="10">
    <location>
        <begin position="262"/>
        <end position="283"/>
    </location>
</feature>